<dbReference type="STRING" id="1817772.A2527_02375"/>
<name>A0A1F6GDY8_9PROT</name>
<protein>
    <recommendedName>
        <fullName evidence="4">Divergent polysaccharide deacetylase</fullName>
    </recommendedName>
</protein>
<dbReference type="Pfam" id="PF04748">
    <property type="entry name" value="Polysacc_deac_2"/>
    <property type="match status" value="1"/>
</dbReference>
<evidence type="ECO:0008006" key="4">
    <source>
        <dbReference type="Google" id="ProtNLM"/>
    </source>
</evidence>
<gene>
    <name evidence="2" type="ORF">A2527_02375</name>
</gene>
<evidence type="ECO:0000313" key="3">
    <source>
        <dbReference type="Proteomes" id="UP000178449"/>
    </source>
</evidence>
<dbReference type="Gene3D" id="3.20.20.370">
    <property type="entry name" value="Glycoside hydrolase/deacetylase"/>
    <property type="match status" value="1"/>
</dbReference>
<feature type="transmembrane region" description="Helical" evidence="1">
    <location>
        <begin position="21"/>
        <end position="40"/>
    </location>
</feature>
<dbReference type="Proteomes" id="UP000178449">
    <property type="component" value="Unassembled WGS sequence"/>
</dbReference>
<accession>A0A1F6GDY8</accession>
<comment type="caution">
    <text evidence="2">The sequence shown here is derived from an EMBL/GenBank/DDBJ whole genome shotgun (WGS) entry which is preliminary data.</text>
</comment>
<dbReference type="InterPro" id="IPR006837">
    <property type="entry name" value="Divergent_DAC"/>
</dbReference>
<dbReference type="InterPro" id="IPR011330">
    <property type="entry name" value="Glyco_hydro/deAcase_b/a-brl"/>
</dbReference>
<dbReference type="PANTHER" id="PTHR30105:SF2">
    <property type="entry name" value="DIVERGENT POLYSACCHARIDE DEACETYLASE SUPERFAMILY"/>
    <property type="match status" value="1"/>
</dbReference>
<keyword evidence="1" id="KW-0812">Transmembrane</keyword>
<evidence type="ECO:0000256" key="1">
    <source>
        <dbReference type="SAM" id="Phobius"/>
    </source>
</evidence>
<organism evidence="2 3">
    <name type="scientific">Candidatus Lambdaproteobacteria bacterium RIFOXYD2_FULL_50_16</name>
    <dbReference type="NCBI Taxonomy" id="1817772"/>
    <lineage>
        <taxon>Bacteria</taxon>
        <taxon>Pseudomonadati</taxon>
        <taxon>Pseudomonadota</taxon>
        <taxon>Candidatus Lambdaproteobacteria</taxon>
    </lineage>
</organism>
<keyword evidence="1" id="KW-0472">Membrane</keyword>
<dbReference type="PANTHER" id="PTHR30105">
    <property type="entry name" value="UNCHARACTERIZED YIBQ-RELATED"/>
    <property type="match status" value="1"/>
</dbReference>
<keyword evidence="1" id="KW-1133">Transmembrane helix</keyword>
<dbReference type="CDD" id="cd10936">
    <property type="entry name" value="CE4_DAC2"/>
    <property type="match status" value="1"/>
</dbReference>
<proteinExistence type="predicted"/>
<evidence type="ECO:0000313" key="2">
    <source>
        <dbReference type="EMBL" id="OGG96314.1"/>
    </source>
</evidence>
<sequence length="431" mass="46807">MQVQESPESSLALRLNTNLRIAYFGLGLISILFCLSLIFGRNPSFPEDLPSSENLILSGENYQAQKEFSGRFASFMRQSHGGLLMVKQLDRVAAVGGQEGHTYVTYLQKFNRIKESNLIDLAQKFANQEGLSVEIKALPALAHQADLPRFQLDFQKENELWVRVEAQLGAQVQLPNAAETLPVQVSPVAETVALQGAEQPNLSPVPIIAGQGRLVIIIDDMGSDLGRFKRFAQLNKSLTFAVLPGLAQSKATAELAHQMGVEVLLDIPMEPKSYPQTNPGPGALLLADKPEQMAAKLEANLAQVPFAVGASNHMGSAFVGNQPAMEQVMKGLSDKGLFFLDSRTAPSEIALGQANRFAVPFFSRNLYLDEGADEQSAKAQLDKAIEIAKSHKIAVIVGRSKQSTYEMLAKALPDLKAQGIELVKVSSLLKS</sequence>
<dbReference type="GO" id="GO:0005975">
    <property type="term" value="P:carbohydrate metabolic process"/>
    <property type="evidence" value="ECO:0007669"/>
    <property type="project" value="InterPro"/>
</dbReference>
<dbReference type="SUPFAM" id="SSF88713">
    <property type="entry name" value="Glycoside hydrolase/deacetylase"/>
    <property type="match status" value="1"/>
</dbReference>
<dbReference type="EMBL" id="MFNE01000016">
    <property type="protein sequence ID" value="OGG96314.1"/>
    <property type="molecule type" value="Genomic_DNA"/>
</dbReference>
<dbReference type="AlphaFoldDB" id="A0A1F6GDY8"/>
<reference evidence="2 3" key="1">
    <citation type="journal article" date="2016" name="Nat. Commun.">
        <title>Thousands of microbial genomes shed light on interconnected biogeochemical processes in an aquifer system.</title>
        <authorList>
            <person name="Anantharaman K."/>
            <person name="Brown C.T."/>
            <person name="Hug L.A."/>
            <person name="Sharon I."/>
            <person name="Castelle C.J."/>
            <person name="Probst A.J."/>
            <person name="Thomas B.C."/>
            <person name="Singh A."/>
            <person name="Wilkins M.J."/>
            <person name="Karaoz U."/>
            <person name="Brodie E.L."/>
            <person name="Williams K.H."/>
            <person name="Hubbard S.S."/>
            <person name="Banfield J.F."/>
        </authorList>
    </citation>
    <scope>NUCLEOTIDE SEQUENCE [LARGE SCALE GENOMIC DNA]</scope>
</reference>